<organism evidence="3 5">
    <name type="scientific">Vanilla planifolia</name>
    <name type="common">Vanilla</name>
    <dbReference type="NCBI Taxonomy" id="51239"/>
    <lineage>
        <taxon>Eukaryota</taxon>
        <taxon>Viridiplantae</taxon>
        <taxon>Streptophyta</taxon>
        <taxon>Embryophyta</taxon>
        <taxon>Tracheophyta</taxon>
        <taxon>Spermatophyta</taxon>
        <taxon>Magnoliopsida</taxon>
        <taxon>Liliopsida</taxon>
        <taxon>Asparagales</taxon>
        <taxon>Orchidaceae</taxon>
        <taxon>Vanilloideae</taxon>
        <taxon>Vanilleae</taxon>
        <taxon>Vanilla</taxon>
    </lineage>
</organism>
<accession>A0A835VEI8</accession>
<gene>
    <name evidence="3" type="ORF">HPP92_005059</name>
    <name evidence="2" type="ORF">HPP92_005404</name>
</gene>
<dbReference type="EMBL" id="JADCNM010000002">
    <property type="protein sequence ID" value="KAG0494065.1"/>
    <property type="molecule type" value="Genomic_DNA"/>
</dbReference>
<reference evidence="4 5" key="1">
    <citation type="journal article" date="2020" name="Nat. Food">
        <title>A phased Vanilla planifolia genome enables genetic improvement of flavour and production.</title>
        <authorList>
            <person name="Hasing T."/>
            <person name="Tang H."/>
            <person name="Brym M."/>
            <person name="Khazi F."/>
            <person name="Huang T."/>
            <person name="Chambers A.H."/>
        </authorList>
    </citation>
    <scope>NUCLEOTIDE SEQUENCE [LARGE SCALE GENOMIC DNA]</scope>
    <source>
        <tissue evidence="3">Leaf</tissue>
    </source>
</reference>
<evidence type="ECO:0000256" key="1">
    <source>
        <dbReference type="SAM" id="Phobius"/>
    </source>
</evidence>
<dbReference type="AlphaFoldDB" id="A0A835VEI8"/>
<proteinExistence type="predicted"/>
<evidence type="ECO:0000313" key="5">
    <source>
        <dbReference type="Proteomes" id="UP000639772"/>
    </source>
</evidence>
<name>A0A835VEI8_VANPL</name>
<feature type="transmembrane region" description="Helical" evidence="1">
    <location>
        <begin position="43"/>
        <end position="62"/>
    </location>
</feature>
<keyword evidence="4" id="KW-1185">Reference proteome</keyword>
<keyword evidence="1" id="KW-0472">Membrane</keyword>
<evidence type="ECO:0000313" key="3">
    <source>
        <dbReference type="EMBL" id="KAG0494065.1"/>
    </source>
</evidence>
<keyword evidence="1" id="KW-1133">Transmembrane helix</keyword>
<dbReference type="Proteomes" id="UP000636800">
    <property type="component" value="Chromosome 2"/>
</dbReference>
<keyword evidence="1" id="KW-0812">Transmembrane</keyword>
<protein>
    <submittedName>
        <fullName evidence="3">Uncharacterized protein</fullName>
    </submittedName>
</protein>
<dbReference type="EMBL" id="JADCNL010000002">
    <property type="protein sequence ID" value="KAG0492006.1"/>
    <property type="molecule type" value="Genomic_DNA"/>
</dbReference>
<comment type="caution">
    <text evidence="3">The sequence shown here is derived from an EMBL/GenBank/DDBJ whole genome shotgun (WGS) entry which is preliminary data.</text>
</comment>
<feature type="transmembrane region" description="Helical" evidence="1">
    <location>
        <begin position="7"/>
        <end position="31"/>
    </location>
</feature>
<evidence type="ECO:0000313" key="4">
    <source>
        <dbReference type="Proteomes" id="UP000636800"/>
    </source>
</evidence>
<evidence type="ECO:0000313" key="2">
    <source>
        <dbReference type="EMBL" id="KAG0492006.1"/>
    </source>
</evidence>
<dbReference type="Proteomes" id="UP000639772">
    <property type="component" value="Unassembled WGS sequence"/>
</dbReference>
<sequence>MAEEWAVCVYLMAHHPLSTILSVCNLLASFFRNDVASGSRWPLLIFTNFAGLWCCYFVELFLRKPVLREKLSFLIVLIACNASYLRSFPVSPFVKLIGSISCLVILSIECGILADDAGQPLPPDRL</sequence>